<evidence type="ECO:0000313" key="2">
    <source>
        <dbReference type="EMBL" id="KAF9817027.1"/>
    </source>
</evidence>
<feature type="compositionally biased region" description="Acidic residues" evidence="1">
    <location>
        <begin position="532"/>
        <end position="543"/>
    </location>
</feature>
<feature type="region of interest" description="Disordered" evidence="1">
    <location>
        <begin position="177"/>
        <end position="196"/>
    </location>
</feature>
<feature type="region of interest" description="Disordered" evidence="1">
    <location>
        <begin position="711"/>
        <end position="735"/>
    </location>
</feature>
<feature type="compositionally biased region" description="Low complexity" evidence="1">
    <location>
        <begin position="565"/>
        <end position="574"/>
    </location>
</feature>
<reference evidence="2" key="1">
    <citation type="submission" date="2020-11" db="EMBL/GenBank/DDBJ databases">
        <authorList>
            <person name="Koelle M."/>
            <person name="Horta M.A.C."/>
            <person name="Nowrousian M."/>
            <person name="Ohm R.A."/>
            <person name="Benz P."/>
            <person name="Pilgard A."/>
        </authorList>
    </citation>
    <scope>NUCLEOTIDE SEQUENCE</scope>
    <source>
        <strain evidence="2">FPRL280</strain>
    </source>
</reference>
<feature type="region of interest" description="Disordered" evidence="1">
    <location>
        <begin position="499"/>
        <end position="576"/>
    </location>
</feature>
<protein>
    <submittedName>
        <fullName evidence="2">Uncharacterized protein</fullName>
    </submittedName>
</protein>
<accession>A0A8H7P5C6</accession>
<proteinExistence type="predicted"/>
<gene>
    <name evidence="2" type="ORF">IEO21_03701</name>
</gene>
<name>A0A8H7P5C6_9APHY</name>
<sequence length="735" mass="82104">MSPCYNCSARPRLASIDFGTVPLQAGDVCHIQESLMRPIESALKVNLKKLMSIVTLGNHTIDTSRTQDSLWPGFKDRPCVITEVDTSGPQQKITLCVMGTMNGKRIETLPYAISGKAQGQRGLSRMNLSQHKLSRRFDNDAPFREYVRREYTQHMLDQPQYRSRRTWNTLAKSLAFSKMSPNKSRSQHRKRTKRRDPLYMDIDHDQEERNSVNTNYPAGSAIQEEFHDESMDGIMPTYTETANGPQGVSGMSHANYQVVHAQAVPNHVMQNAPSGSGSEQYKCEDTVSAVAPDEDCEVIREACSSVERSNIPQDVAFESAFFYPERCPLQLFHTSRVMSTFTPLPGMHLTIRLNPVAMVEHLDDAVALQAARRMSSRTYIGYVDCLRDFPLPVKPYHKCSIQFVGQGLPTRLKDEFVERDMCVPIYPNTLHPLAREPLRAKPPSLFPDCYQYSFVTATVRVPNQNFDPKLAFWLSGKHVSEHHRLLSHDLYRRTVLKREKGVPGPDPASIILWERQSTRGPSPDLNRGPSTSDDEDGDADDDSIASKASFSRSEAASPVAHNVVPSASHPAAPSDAGHIVPFSGKLSGTSDFDHTQPLDVLYGPDDTSDNESELSMIESNSDSSSMDSIMDLAQLVFAPEPDEDPDIIPLVEVSLEIGKIEHILDPVSFLDEREAIIAVIKDSRARNAAAFAQDVYADTKSEVSPADLDAKDVLGKTMRPSRPPRRWHRGWDVNE</sequence>
<feature type="compositionally biased region" description="Basic residues" evidence="1">
    <location>
        <begin position="185"/>
        <end position="194"/>
    </location>
</feature>
<dbReference type="EMBL" id="JADOXO010000048">
    <property type="protein sequence ID" value="KAF9817027.1"/>
    <property type="molecule type" value="Genomic_DNA"/>
</dbReference>
<dbReference type="Proteomes" id="UP000639403">
    <property type="component" value="Unassembled WGS sequence"/>
</dbReference>
<organism evidence="2 3">
    <name type="scientific">Rhodonia placenta</name>
    <dbReference type="NCBI Taxonomy" id="104341"/>
    <lineage>
        <taxon>Eukaryota</taxon>
        <taxon>Fungi</taxon>
        <taxon>Dikarya</taxon>
        <taxon>Basidiomycota</taxon>
        <taxon>Agaricomycotina</taxon>
        <taxon>Agaricomycetes</taxon>
        <taxon>Polyporales</taxon>
        <taxon>Adustoporiaceae</taxon>
        <taxon>Rhodonia</taxon>
    </lineage>
</organism>
<evidence type="ECO:0000256" key="1">
    <source>
        <dbReference type="SAM" id="MobiDB-lite"/>
    </source>
</evidence>
<dbReference type="AlphaFoldDB" id="A0A8H7P5C6"/>
<evidence type="ECO:0000313" key="3">
    <source>
        <dbReference type="Proteomes" id="UP000639403"/>
    </source>
</evidence>
<reference evidence="2" key="2">
    <citation type="journal article" name="Front. Microbiol.">
        <title>Degradative Capacity of Two Strains of Rhodonia placenta: From Phenotype to Genotype.</title>
        <authorList>
            <person name="Kolle M."/>
            <person name="Horta M.A.C."/>
            <person name="Nowrousian M."/>
            <person name="Ohm R.A."/>
            <person name="Benz J.P."/>
            <person name="Pilgard A."/>
        </authorList>
    </citation>
    <scope>NUCLEOTIDE SEQUENCE</scope>
    <source>
        <strain evidence="2">FPRL280</strain>
    </source>
</reference>
<comment type="caution">
    <text evidence="2">The sequence shown here is derived from an EMBL/GenBank/DDBJ whole genome shotgun (WGS) entry which is preliminary data.</text>
</comment>